<name>A0A4R3ZSC2_9ACTN</name>
<evidence type="ECO:0000313" key="3">
    <source>
        <dbReference type="EMBL" id="TCW23112.1"/>
    </source>
</evidence>
<evidence type="ECO:0000256" key="1">
    <source>
        <dbReference type="SAM" id="MobiDB-lite"/>
    </source>
</evidence>
<evidence type="ECO:0000259" key="2">
    <source>
        <dbReference type="Pfam" id="PF03781"/>
    </source>
</evidence>
<dbReference type="PANTHER" id="PTHR23150">
    <property type="entry name" value="SULFATASE MODIFYING FACTOR 1, 2"/>
    <property type="match status" value="1"/>
</dbReference>
<dbReference type="InterPro" id="IPR051043">
    <property type="entry name" value="Sulfatase_Mod_Factor_Kinase"/>
</dbReference>
<dbReference type="Proteomes" id="UP000295805">
    <property type="component" value="Unassembled WGS sequence"/>
</dbReference>
<dbReference type="PANTHER" id="PTHR23150:SF19">
    <property type="entry name" value="FORMYLGLYCINE-GENERATING ENZYME"/>
    <property type="match status" value="1"/>
</dbReference>
<dbReference type="RefSeq" id="WP_131886013.1">
    <property type="nucleotide sequence ID" value="NZ_CP143053.1"/>
</dbReference>
<dbReference type="InterPro" id="IPR005532">
    <property type="entry name" value="SUMF_dom"/>
</dbReference>
<feature type="region of interest" description="Disordered" evidence="1">
    <location>
        <begin position="1"/>
        <end position="52"/>
    </location>
</feature>
<gene>
    <name evidence="3" type="ORF">EDD19_11539</name>
</gene>
<dbReference type="InterPro" id="IPR042095">
    <property type="entry name" value="SUMF_sf"/>
</dbReference>
<feature type="domain" description="Sulfatase-modifying factor enzyme-like" evidence="2">
    <location>
        <begin position="52"/>
        <end position="350"/>
    </location>
</feature>
<feature type="compositionally biased region" description="Basic and acidic residues" evidence="1">
    <location>
        <begin position="22"/>
        <end position="51"/>
    </location>
</feature>
<evidence type="ECO:0000313" key="4">
    <source>
        <dbReference type="Proteomes" id="UP000295805"/>
    </source>
</evidence>
<reference evidence="3 4" key="1">
    <citation type="submission" date="2019-03" db="EMBL/GenBank/DDBJ databases">
        <title>Root nodule microbial communities of legume samples collected from USA, Mexico and Botswana.</title>
        <authorList>
            <person name="Hirsch A."/>
        </authorList>
    </citation>
    <scope>NUCLEOTIDE SEQUENCE [LARGE SCALE GENOMIC DNA]</scope>
    <source>
        <strain evidence="3 4">55</strain>
    </source>
</reference>
<dbReference type="AlphaFoldDB" id="A0A4R3ZSC2"/>
<sequence>MTTTRTTTSSCCAPAGPPGQQEPDRPATRSRESTRGREGRSTAGRGADRPRRQVVVPAGTFLMGDHFDEGYPDDGELPVHEVSVRAFRMDECAVTNAQFATFCKDTGYVTEAERVGVSPVFHLAVEAAPGDVLHRLDTTPWWVAVRGADWRHPGGRRSSITGLQNHPVVQVSWNDATAYCDWAGARLPTEAEWEFAARGGLAGARFPWGDELTPRGRWNLNVWQGRFPTHNTLDDGHLTTAPVRAYRPNGYGLHQMVGNVWEWCADVFDPGYYAVSPREDPRGPLPGGGPDPDRAAATAADPAPDGDTWRVMRGGSYLCHDSYCYRYRVAARSANTAGSATANLGFRCVRDV</sequence>
<protein>
    <submittedName>
        <fullName evidence="3">Formylglycine-generating enzyme required for sulfatase activity</fullName>
    </submittedName>
</protein>
<dbReference type="GO" id="GO:0120147">
    <property type="term" value="F:formylglycine-generating oxidase activity"/>
    <property type="evidence" value="ECO:0007669"/>
    <property type="project" value="TreeGrafter"/>
</dbReference>
<dbReference type="Gene3D" id="3.90.1580.10">
    <property type="entry name" value="paralog of FGE (formylglycine-generating enzyme)"/>
    <property type="match status" value="1"/>
</dbReference>
<feature type="region of interest" description="Disordered" evidence="1">
    <location>
        <begin position="278"/>
        <end position="305"/>
    </location>
</feature>
<feature type="compositionally biased region" description="Low complexity" evidence="1">
    <location>
        <begin position="295"/>
        <end position="305"/>
    </location>
</feature>
<accession>A0A4R3ZSC2</accession>
<dbReference type="SUPFAM" id="SSF56436">
    <property type="entry name" value="C-type lectin-like"/>
    <property type="match status" value="1"/>
</dbReference>
<organism evidence="3 4">
    <name type="scientific">Dietzia cinnamea</name>
    <dbReference type="NCBI Taxonomy" id="321318"/>
    <lineage>
        <taxon>Bacteria</taxon>
        <taxon>Bacillati</taxon>
        <taxon>Actinomycetota</taxon>
        <taxon>Actinomycetes</taxon>
        <taxon>Mycobacteriales</taxon>
        <taxon>Dietziaceae</taxon>
        <taxon>Dietzia</taxon>
    </lineage>
</organism>
<dbReference type="Pfam" id="PF03781">
    <property type="entry name" value="FGE-sulfatase"/>
    <property type="match status" value="1"/>
</dbReference>
<dbReference type="GeneID" id="89531489"/>
<dbReference type="EMBL" id="SMCX01000015">
    <property type="protein sequence ID" value="TCW23112.1"/>
    <property type="molecule type" value="Genomic_DNA"/>
</dbReference>
<proteinExistence type="predicted"/>
<dbReference type="InterPro" id="IPR016187">
    <property type="entry name" value="CTDL_fold"/>
</dbReference>
<comment type="caution">
    <text evidence="3">The sequence shown here is derived from an EMBL/GenBank/DDBJ whole genome shotgun (WGS) entry which is preliminary data.</text>
</comment>